<dbReference type="AlphaFoldDB" id="B2TJI7"/>
<dbReference type="HOGENOM" id="CLU_3197931_0_0_9"/>
<accession>B2TJI7</accession>
<evidence type="ECO:0000313" key="1">
    <source>
        <dbReference type="EMBL" id="ACD23374.1"/>
    </source>
</evidence>
<reference evidence="1" key="2">
    <citation type="submission" date="2009-08" db="EMBL/GenBank/DDBJ databases">
        <authorList>
            <person name="Shrivastava S."/>
            <person name="Brinkac L.M."/>
            <person name="Dodson R.J."/>
            <person name="Harkins D.M."/>
            <person name="Durkin A.S."/>
            <person name="Sutton G."/>
        </authorList>
    </citation>
    <scope>NUCLEOTIDE SEQUENCE</scope>
    <source>
        <strain evidence="1">Eklund 17B</strain>
    </source>
</reference>
<protein>
    <submittedName>
        <fullName evidence="1">Uncharacterized protein</fullName>
    </submittedName>
</protein>
<reference evidence="1" key="1">
    <citation type="submission" date="2009-06" db="EMBL/GenBank/DDBJ databases">
        <authorList>
            <consortium name="US DOE Joint Genome Institute (JGI-PGF)"/>
            <person name="Lucas S."/>
            <person name="Copeland A."/>
            <person name="Lapidus A."/>
            <person name="Glavina del Rio T."/>
            <person name="Dalin E."/>
            <person name="Tice H."/>
            <person name="Bruce D."/>
            <person name="Goodwin L."/>
            <person name="Pitluck S."/>
            <person name="Kyrpides N."/>
            <person name="Mavromatis K."/>
            <person name="Ivanova N."/>
            <person name="Saunders E."/>
            <person name="Brettin T."/>
            <person name="Detter J.C."/>
            <person name="Han C."/>
            <person name="Larimer F."/>
            <person name="Land M."/>
            <person name="Hauser L."/>
            <person name="Markowitz V."/>
            <person name="Cheng J.-F."/>
            <person name="Hugenholtz P."/>
            <person name="Woyke T."/>
            <person name="Wu D."/>
            <person name="Gronow S."/>
            <person name="Klenk H.-P."/>
            <person name="Eisen J.A."/>
        </authorList>
    </citation>
    <scope>NUCLEOTIDE SEQUENCE</scope>
    <source>
        <strain evidence="1">Eklund 17B</strain>
    </source>
</reference>
<dbReference type="EMBL" id="CP001056">
    <property type="protein sequence ID" value="ACD23374.1"/>
    <property type="molecule type" value="Genomic_DNA"/>
</dbReference>
<proteinExistence type="predicted"/>
<organism evidence="1">
    <name type="scientific">Clostridium botulinum (strain Eklund 17B / Type B)</name>
    <dbReference type="NCBI Taxonomy" id="935198"/>
    <lineage>
        <taxon>Bacteria</taxon>
        <taxon>Bacillati</taxon>
        <taxon>Bacillota</taxon>
        <taxon>Clostridia</taxon>
        <taxon>Eubacteriales</taxon>
        <taxon>Clostridiaceae</taxon>
        <taxon>Clostridium</taxon>
    </lineage>
</organism>
<sequence>MSFLLYFISIPPKKYSSGQLNNYQLKIILTQKRATLLESSSKNTY</sequence>
<dbReference type="KEGG" id="cbk:CLL_A1401"/>
<name>B2TJI7_CLOBB</name>
<gene>
    <name evidence="1" type="ordered locus">CLL_A1401</name>
</gene>